<proteinExistence type="predicted"/>
<gene>
    <name evidence="2" type="ORF">Bxe_C0252</name>
</gene>
<organism evidence="2 3">
    <name type="scientific">Paraburkholderia xenovorans (strain LB400)</name>
    <dbReference type="NCBI Taxonomy" id="266265"/>
    <lineage>
        <taxon>Bacteria</taxon>
        <taxon>Pseudomonadati</taxon>
        <taxon>Pseudomonadota</taxon>
        <taxon>Betaproteobacteria</taxon>
        <taxon>Burkholderiales</taxon>
        <taxon>Burkholderiaceae</taxon>
        <taxon>Paraburkholderia</taxon>
    </lineage>
</organism>
<evidence type="ECO:0000313" key="3">
    <source>
        <dbReference type="Proteomes" id="UP000001817"/>
    </source>
</evidence>
<evidence type="ECO:0000256" key="1">
    <source>
        <dbReference type="SAM" id="MobiDB-lite"/>
    </source>
</evidence>
<dbReference type="AlphaFoldDB" id="Q13IB3"/>
<dbReference type="Proteomes" id="UP000001817">
    <property type="component" value="Chromosome 3"/>
</dbReference>
<dbReference type="EMBL" id="CP000272">
    <property type="protein sequence ID" value="ABE36176.1"/>
    <property type="molecule type" value="Genomic_DNA"/>
</dbReference>
<accession>Q13IB3</accession>
<evidence type="ECO:0000313" key="2">
    <source>
        <dbReference type="EMBL" id="ABE36176.1"/>
    </source>
</evidence>
<feature type="region of interest" description="Disordered" evidence="1">
    <location>
        <begin position="1"/>
        <end position="40"/>
    </location>
</feature>
<sequence>MAMPDARLRQREHRQHLIESAPGERALLQPRVPPALDPQHRTARTTFITGSTSTRNVPCASIVTVGAGPHQPVPRGATLLVDRLERPCEAVFVFGYGAFSETE</sequence>
<reference evidence="2 3" key="1">
    <citation type="journal article" date="2006" name="Proc. Natl. Acad. Sci. U.S.A.">
        <title>Burkholderia xenovorans LB400 harbors a multi-replicon, 9.73-Mbp genome shaped for versatility.</title>
        <authorList>
            <person name="Chain P.S."/>
            <person name="Denef V.J."/>
            <person name="Konstantinidis K.T."/>
            <person name="Vergez L.M."/>
            <person name="Agullo L."/>
            <person name="Reyes V.L."/>
            <person name="Hauser L."/>
            <person name="Cordova M."/>
            <person name="Gomez L."/>
            <person name="Gonzalez M."/>
            <person name="Land M."/>
            <person name="Lao V."/>
            <person name="Larimer F."/>
            <person name="LiPuma J.J."/>
            <person name="Mahenthiralingam E."/>
            <person name="Malfatti S.A."/>
            <person name="Marx C.J."/>
            <person name="Parnell J.J."/>
            <person name="Ramette A."/>
            <person name="Richardson P."/>
            <person name="Seeger M."/>
            <person name="Smith D."/>
            <person name="Spilker T."/>
            <person name="Sul W.J."/>
            <person name="Tsoi T.V."/>
            <person name="Ulrich L.E."/>
            <person name="Zhulin I.B."/>
            <person name="Tiedje J.M."/>
        </authorList>
    </citation>
    <scope>NUCLEOTIDE SEQUENCE [LARGE SCALE GENOMIC DNA]</scope>
    <source>
        <strain evidence="2 3">LB400</strain>
    </source>
</reference>
<keyword evidence="3" id="KW-1185">Reference proteome</keyword>
<dbReference type="KEGG" id="bxe:Bxe_C0252"/>
<protein>
    <submittedName>
        <fullName evidence="2">Uncharacterized protein</fullName>
    </submittedName>
</protein>
<name>Q13IB3_PARXL</name>